<accession>A0AC58SIL6</accession>
<name>A0AC58SIL6_TOBAC</name>
<reference evidence="2" key="2">
    <citation type="submission" date="2025-08" db="UniProtKB">
        <authorList>
            <consortium name="RefSeq"/>
        </authorList>
    </citation>
    <scope>IDENTIFICATION</scope>
    <source>
        <tissue evidence="2">Leaf</tissue>
    </source>
</reference>
<organism evidence="1 2">
    <name type="scientific">Nicotiana tabacum</name>
    <name type="common">Common tobacco</name>
    <dbReference type="NCBI Taxonomy" id="4097"/>
    <lineage>
        <taxon>Eukaryota</taxon>
        <taxon>Viridiplantae</taxon>
        <taxon>Streptophyta</taxon>
        <taxon>Embryophyta</taxon>
        <taxon>Tracheophyta</taxon>
        <taxon>Spermatophyta</taxon>
        <taxon>Magnoliopsida</taxon>
        <taxon>eudicotyledons</taxon>
        <taxon>Gunneridae</taxon>
        <taxon>Pentapetalae</taxon>
        <taxon>asterids</taxon>
        <taxon>lamiids</taxon>
        <taxon>Solanales</taxon>
        <taxon>Solanaceae</taxon>
        <taxon>Nicotianoideae</taxon>
        <taxon>Nicotianeae</taxon>
        <taxon>Nicotiana</taxon>
    </lineage>
</organism>
<dbReference type="RefSeq" id="XP_075084806.1">
    <property type="nucleotide sequence ID" value="XM_075228705.1"/>
</dbReference>
<protein>
    <submittedName>
        <fullName evidence="2">Uncharacterized protein LOC142168051</fullName>
    </submittedName>
</protein>
<gene>
    <name evidence="2" type="primary">LOC142168051</name>
</gene>
<sequence>MRQFSPTWFNGPYSQWLEYSIKADASFCLCCYLFMNELQSRGNGEDAFTKDGFRGWNKGVERLNAHVGEVNSIHHKCFNRMQDLINQRQSILSSFDKQSEKVKSDYRMRLKVSIDVAMFLLRSIFPFRGHDESEDSEYKGPFLEL</sequence>
<evidence type="ECO:0000313" key="1">
    <source>
        <dbReference type="Proteomes" id="UP000790787"/>
    </source>
</evidence>
<reference evidence="1" key="1">
    <citation type="journal article" date="2014" name="Nat. Commun.">
        <title>The tobacco genome sequence and its comparison with those of tomato and potato.</title>
        <authorList>
            <person name="Sierro N."/>
            <person name="Battey J.N."/>
            <person name="Ouadi S."/>
            <person name="Bakaher N."/>
            <person name="Bovet L."/>
            <person name="Willig A."/>
            <person name="Goepfert S."/>
            <person name="Peitsch M.C."/>
            <person name="Ivanov N.V."/>
        </authorList>
    </citation>
    <scope>NUCLEOTIDE SEQUENCE [LARGE SCALE GENOMIC DNA]</scope>
</reference>
<proteinExistence type="predicted"/>
<dbReference type="Proteomes" id="UP000790787">
    <property type="component" value="Chromosome 13"/>
</dbReference>
<keyword evidence="1" id="KW-1185">Reference proteome</keyword>
<evidence type="ECO:0000313" key="2">
    <source>
        <dbReference type="RefSeq" id="XP_075084806.1"/>
    </source>
</evidence>